<dbReference type="EMBL" id="CP133772">
    <property type="protein sequence ID" value="WYX99492.1"/>
    <property type="molecule type" value="Genomic_DNA"/>
</dbReference>
<protein>
    <submittedName>
        <fullName evidence="2">Glycosyltransferase</fullName>
        <ecNumber evidence="2">2.4.-.-</ecNumber>
    </submittedName>
</protein>
<sequence length="262" mass="29800">MSIPESGISIIVTVKNEEKNIGRLLESLSKQDCLFEIVIVDSESKDRTADVVNSFKDRIQYITYIRKRSTRGEGRNIGVSNAKFDYVAFTDGDTVAGDQWGCRMLESLKKYDIVAGRTVQKGSDHYSRLKRVELLMDGKEITAPSANLGYRKKLFNELGGFDETMITAEDIDLNLRAVMKGATWKNDDSCIIYNYTRDDFAGFMKQAFWNGYGRRQLKKKHGSAMKKLASPSIFTGEYMNFLYVMRFFPAFAGYISCMIFSP</sequence>
<accession>A0AAX4NE87</accession>
<feature type="domain" description="Glycosyltransferase 2-like" evidence="1">
    <location>
        <begin position="9"/>
        <end position="131"/>
    </location>
</feature>
<dbReference type="InterPro" id="IPR001173">
    <property type="entry name" value="Glyco_trans_2-like"/>
</dbReference>
<organism evidence="2 3">
    <name type="scientific">Oxyplasma meridianum</name>
    <dbReference type="NCBI Taxonomy" id="3073602"/>
    <lineage>
        <taxon>Archaea</taxon>
        <taxon>Methanobacteriati</taxon>
        <taxon>Thermoplasmatota</taxon>
        <taxon>Thermoplasmata</taxon>
        <taxon>Thermoplasmatales</taxon>
        <taxon>Thermoplasmataceae</taxon>
        <taxon>Oxyplasma</taxon>
    </lineage>
</organism>
<gene>
    <name evidence="2" type="ORF">OXIME_000023</name>
</gene>
<dbReference type="Gene3D" id="3.90.550.10">
    <property type="entry name" value="Spore Coat Polysaccharide Biosynthesis Protein SpsA, Chain A"/>
    <property type="match status" value="1"/>
</dbReference>
<dbReference type="SUPFAM" id="SSF53448">
    <property type="entry name" value="Nucleotide-diphospho-sugar transferases"/>
    <property type="match status" value="1"/>
</dbReference>
<dbReference type="InterPro" id="IPR029044">
    <property type="entry name" value="Nucleotide-diphossugar_trans"/>
</dbReference>
<evidence type="ECO:0000259" key="1">
    <source>
        <dbReference type="Pfam" id="PF00535"/>
    </source>
</evidence>
<reference evidence="2 3" key="1">
    <citation type="submission" date="2023-09" db="EMBL/GenBank/DDBJ databases">
        <authorList>
            <person name="Golyshina O.V."/>
            <person name="Lunev E.A."/>
            <person name="Bargiela R."/>
            <person name="Gaines M.C."/>
            <person name="Daum B."/>
            <person name="Bale N.J."/>
            <person name="Koenen M."/>
            <person name="Sinninghe Damst J.S."/>
            <person name="Yakimov M."/>
            <person name="Golyshin P.N."/>
        </authorList>
    </citation>
    <scope>NUCLEOTIDE SEQUENCE [LARGE SCALE GENOMIC DNA]</scope>
    <source>
        <strain evidence="2 3">M1</strain>
    </source>
</reference>
<dbReference type="AlphaFoldDB" id="A0AAX4NE87"/>
<dbReference type="RefSeq" id="WP_393971466.1">
    <property type="nucleotide sequence ID" value="NZ_CP133772.1"/>
</dbReference>
<dbReference type="Proteomes" id="UP001451606">
    <property type="component" value="Chromosome"/>
</dbReference>
<dbReference type="EC" id="2.4.-.-" evidence="2"/>
<dbReference type="KEGG" id="omr:OXIME_000023"/>
<keyword evidence="3" id="KW-1185">Reference proteome</keyword>
<name>A0AAX4NE87_9ARCH</name>
<dbReference type="Pfam" id="PF00535">
    <property type="entry name" value="Glycos_transf_2"/>
    <property type="match status" value="1"/>
</dbReference>
<evidence type="ECO:0000313" key="2">
    <source>
        <dbReference type="EMBL" id="WYX99492.1"/>
    </source>
</evidence>
<dbReference type="GeneID" id="95966747"/>
<keyword evidence="2" id="KW-0808">Transferase</keyword>
<dbReference type="GO" id="GO:0016757">
    <property type="term" value="F:glycosyltransferase activity"/>
    <property type="evidence" value="ECO:0007669"/>
    <property type="project" value="UniProtKB-KW"/>
</dbReference>
<keyword evidence="2" id="KW-0328">Glycosyltransferase</keyword>
<dbReference type="PANTHER" id="PTHR43630:SF2">
    <property type="entry name" value="GLYCOSYLTRANSFERASE"/>
    <property type="match status" value="1"/>
</dbReference>
<dbReference type="PANTHER" id="PTHR43630">
    <property type="entry name" value="POLY-BETA-1,6-N-ACETYL-D-GLUCOSAMINE SYNTHASE"/>
    <property type="match status" value="1"/>
</dbReference>
<proteinExistence type="predicted"/>
<evidence type="ECO:0000313" key="3">
    <source>
        <dbReference type="Proteomes" id="UP001451606"/>
    </source>
</evidence>